<keyword evidence="2" id="KW-1185">Reference proteome</keyword>
<evidence type="ECO:0000313" key="1">
    <source>
        <dbReference type="EMBL" id="CAK9144846.1"/>
    </source>
</evidence>
<comment type="caution">
    <text evidence="1">The sequence shown here is derived from an EMBL/GenBank/DDBJ whole genome shotgun (WGS) entry which is preliminary data.</text>
</comment>
<evidence type="ECO:0000313" key="2">
    <source>
        <dbReference type="Proteomes" id="UP001642360"/>
    </source>
</evidence>
<gene>
    <name evidence="1" type="ORF">ILEXP_LOCUS12619</name>
</gene>
<sequence>MLHYSIILEDMIKLNRAIVVVLLYSSSQIVCDAILSQQNQAYGDLVNQRPMQDDTSALRSDDGLTDSRPF</sequence>
<name>A0ABC8RIQ3_9AQUA</name>
<proteinExistence type="predicted"/>
<dbReference type="Proteomes" id="UP001642360">
    <property type="component" value="Unassembled WGS sequence"/>
</dbReference>
<dbReference type="EMBL" id="CAUOFW020001425">
    <property type="protein sequence ID" value="CAK9144846.1"/>
    <property type="molecule type" value="Genomic_DNA"/>
</dbReference>
<accession>A0ABC8RIQ3</accession>
<organism evidence="1 2">
    <name type="scientific">Ilex paraguariensis</name>
    <name type="common">yerba mate</name>
    <dbReference type="NCBI Taxonomy" id="185542"/>
    <lineage>
        <taxon>Eukaryota</taxon>
        <taxon>Viridiplantae</taxon>
        <taxon>Streptophyta</taxon>
        <taxon>Embryophyta</taxon>
        <taxon>Tracheophyta</taxon>
        <taxon>Spermatophyta</taxon>
        <taxon>Magnoliopsida</taxon>
        <taxon>eudicotyledons</taxon>
        <taxon>Gunneridae</taxon>
        <taxon>Pentapetalae</taxon>
        <taxon>asterids</taxon>
        <taxon>campanulids</taxon>
        <taxon>Aquifoliales</taxon>
        <taxon>Aquifoliaceae</taxon>
        <taxon>Ilex</taxon>
    </lineage>
</organism>
<reference evidence="1 2" key="1">
    <citation type="submission" date="2024-02" db="EMBL/GenBank/DDBJ databases">
        <authorList>
            <person name="Vignale AGUSTIN F."/>
            <person name="Sosa J E."/>
            <person name="Modenutti C."/>
        </authorList>
    </citation>
    <scope>NUCLEOTIDE SEQUENCE [LARGE SCALE GENOMIC DNA]</scope>
</reference>
<protein>
    <submittedName>
        <fullName evidence="1">Uncharacterized protein</fullName>
    </submittedName>
</protein>
<dbReference type="AlphaFoldDB" id="A0ABC8RIQ3"/>